<keyword evidence="9" id="KW-1003">Cell membrane</keyword>
<evidence type="ECO:0000256" key="24">
    <source>
        <dbReference type="ARBA" id="ARBA00047497"/>
    </source>
</evidence>
<evidence type="ECO:0000313" key="28">
    <source>
        <dbReference type="Proteomes" id="UP000830375"/>
    </source>
</evidence>
<name>A0ABQ8MPY4_LABRO</name>
<dbReference type="InterPro" id="IPR050799">
    <property type="entry name" value="ZIP_Transporter"/>
</dbReference>
<feature type="transmembrane region" description="Helical" evidence="26">
    <location>
        <begin position="561"/>
        <end position="583"/>
    </location>
</feature>
<gene>
    <name evidence="27" type="ORF">H4Q32_003227</name>
</gene>
<keyword evidence="11" id="KW-0732">Signal</keyword>
<dbReference type="PANTHER" id="PTHR12191">
    <property type="entry name" value="SOLUTE CARRIER FAMILY 39"/>
    <property type="match status" value="1"/>
</dbReference>
<evidence type="ECO:0000256" key="16">
    <source>
        <dbReference type="ARBA" id="ARBA00023065"/>
    </source>
</evidence>
<dbReference type="Pfam" id="PF02535">
    <property type="entry name" value="Zip"/>
    <property type="match status" value="2"/>
</dbReference>
<protein>
    <recommendedName>
        <fullName evidence="21">Metal cation symporter ZIP14</fullName>
    </recommendedName>
    <alternativeName>
        <fullName evidence="22">Solute carrier family 39 member 14</fullName>
    </alternativeName>
    <alternativeName>
        <fullName evidence="23">Zrt- and Irt-like protein 14</fullName>
    </alternativeName>
</protein>
<keyword evidence="14" id="KW-0864">Zinc transport</keyword>
<keyword evidence="8" id="KW-0813">Transport</keyword>
<evidence type="ECO:0000256" key="10">
    <source>
        <dbReference type="ARBA" id="ARBA00022692"/>
    </source>
</evidence>
<evidence type="ECO:0000256" key="20">
    <source>
        <dbReference type="ARBA" id="ARBA00036412"/>
    </source>
</evidence>
<keyword evidence="10 26" id="KW-0812">Transmembrane</keyword>
<evidence type="ECO:0000256" key="11">
    <source>
        <dbReference type="ARBA" id="ARBA00022729"/>
    </source>
</evidence>
<feature type="transmembrane region" description="Helical" evidence="26">
    <location>
        <begin position="148"/>
        <end position="170"/>
    </location>
</feature>
<evidence type="ECO:0000256" key="7">
    <source>
        <dbReference type="ARBA" id="ARBA00011233"/>
    </source>
</evidence>
<comment type="subcellular location">
    <subcellularLocation>
        <location evidence="3">Apical cell membrane</location>
        <topology evidence="3">Multi-pass membrane protein</topology>
    </subcellularLocation>
    <subcellularLocation>
        <location evidence="5">Basolateral cell membrane</location>
        <topology evidence="5">Multi-pass membrane protein</topology>
    </subcellularLocation>
    <subcellularLocation>
        <location evidence="4">Early endosome membrane</location>
        <topology evidence="4">Multi-pass membrane protein</topology>
    </subcellularLocation>
    <subcellularLocation>
        <location evidence="1">Late endosome membrane</location>
        <topology evidence="1">Multi-pass membrane protein</topology>
    </subcellularLocation>
    <subcellularLocation>
        <location evidence="2">Lysosome membrane</location>
        <topology evidence="2">Multi-pass membrane protein</topology>
    </subcellularLocation>
</comment>
<reference evidence="27 28" key="1">
    <citation type="submission" date="2022-01" db="EMBL/GenBank/DDBJ databases">
        <title>A high-quality chromosome-level genome assembly of rohu carp, Labeo rohita.</title>
        <authorList>
            <person name="Arick M.A. II"/>
            <person name="Hsu C.-Y."/>
            <person name="Magbanua Z."/>
            <person name="Pechanova O."/>
            <person name="Grover C."/>
            <person name="Miller E."/>
            <person name="Thrash A."/>
            <person name="Ezzel L."/>
            <person name="Alam S."/>
            <person name="Benzie J."/>
            <person name="Hamilton M."/>
            <person name="Karsi A."/>
            <person name="Lawrence M.L."/>
            <person name="Peterson D.G."/>
        </authorList>
    </citation>
    <scope>NUCLEOTIDE SEQUENCE [LARGE SCALE GENOMIC DNA]</scope>
    <source>
        <strain evidence="28">BAU-BD-2019</strain>
        <tissue evidence="27">Blood</tissue>
    </source>
</reference>
<dbReference type="Proteomes" id="UP000830375">
    <property type="component" value="Unassembled WGS sequence"/>
</dbReference>
<keyword evidence="16" id="KW-0406">Ion transport</keyword>
<evidence type="ECO:0000256" key="8">
    <source>
        <dbReference type="ARBA" id="ARBA00022448"/>
    </source>
</evidence>
<sequence length="590" mass="64253">MTLRQANGCKQLTLTIGLTLTLGLLQWPIGHVSGQDGQSPTQVLQELLTRYGDNTSISVPQLRALLMRLNGGQSGDHDAQTQPIKTNASKCLAADTLAVYGISEQSHIDERGLQEICPTMLQQLDSQACKTQQDQESEASPRPTDAEVWGYSVLSVTLISAFALTGVFVVPLMRTRFMRRTLVYFIALSIGTLFSTAILQLLPEVQYPSTHFHPNTPNQPRIKINLKGVSRIVVFSFFPPSHNVFSLLTQQNTPNHMWGYGFLCVTVISLCSLVGASVVPFMRKTFYKRLLLYFIALAIGTLYSNALFQLIPEAFGFDPMEDYYVPKSAVVFGGFYLFFFTEKILKMILKPKDGGGHGHGHGHGHSHFPAERYANSNGDLEDGVMEKLQNGEAGGASLPRAEGDGRGLGEDDKMLSTGQTVQGRAYSDIGTLAWMITLSDGLHNFIDGLAIGASFTASVFQGISTSVAILCEEFPHELGDFVILLNAGMSIQQALFFNFLSACCCYLGMGFGILAGNNFSPNWIFALAGGMFLYIALADMFPEMNEVSREEEEAGGSGSLLTFAIQNAGLLTGFAIMLVLTIYSGQIQLG</sequence>
<evidence type="ECO:0000256" key="22">
    <source>
        <dbReference type="ARBA" id="ARBA00042543"/>
    </source>
</evidence>
<evidence type="ECO:0000256" key="9">
    <source>
        <dbReference type="ARBA" id="ARBA00022475"/>
    </source>
</evidence>
<evidence type="ECO:0000256" key="6">
    <source>
        <dbReference type="ARBA" id="ARBA00006939"/>
    </source>
</evidence>
<evidence type="ECO:0000256" key="12">
    <source>
        <dbReference type="ARBA" id="ARBA00022753"/>
    </source>
</evidence>
<comment type="catalytic activity">
    <reaction evidence="24">
        <text>Zn(2+)(out) + 2 hydrogencarbonate(out) = Zn(2+)(in) + 2 hydrogencarbonate(in)</text>
        <dbReference type="Rhea" id="RHEA:62252"/>
        <dbReference type="ChEBI" id="CHEBI:17544"/>
        <dbReference type="ChEBI" id="CHEBI:29105"/>
    </reaction>
    <physiologicalReaction direction="left-to-right" evidence="24">
        <dbReference type="Rhea" id="RHEA:62253"/>
    </physiologicalReaction>
</comment>
<accession>A0ABQ8MPY4</accession>
<feature type="transmembrane region" description="Helical" evidence="26">
    <location>
        <begin position="12"/>
        <end position="29"/>
    </location>
</feature>
<feature type="transmembrane region" description="Helical" evidence="26">
    <location>
        <begin position="323"/>
        <end position="340"/>
    </location>
</feature>
<comment type="subunit">
    <text evidence="7">Homotrimer.</text>
</comment>
<comment type="catalytic activity">
    <reaction evidence="19">
        <text>Fe(2+)(out) + 2 hydrogencarbonate(out) = Fe(2+)(in) + 2 hydrogencarbonate(in)</text>
        <dbReference type="Rhea" id="RHEA:62368"/>
        <dbReference type="ChEBI" id="CHEBI:17544"/>
        <dbReference type="ChEBI" id="CHEBI:29033"/>
    </reaction>
    <physiologicalReaction direction="left-to-right" evidence="19">
        <dbReference type="Rhea" id="RHEA:62369"/>
    </physiologicalReaction>
</comment>
<evidence type="ECO:0000256" key="4">
    <source>
        <dbReference type="ARBA" id="ARBA00004520"/>
    </source>
</evidence>
<comment type="catalytic activity">
    <reaction evidence="25">
        <text>Mn(2+)(out) + 2 hydrogencarbonate(out) = Mn(2+)(in) + 2 hydrogencarbonate(in)</text>
        <dbReference type="Rhea" id="RHEA:62260"/>
        <dbReference type="ChEBI" id="CHEBI:17544"/>
        <dbReference type="ChEBI" id="CHEBI:29035"/>
    </reaction>
    <physiologicalReaction direction="left-to-right" evidence="25">
        <dbReference type="Rhea" id="RHEA:62261"/>
    </physiologicalReaction>
</comment>
<feature type="transmembrane region" description="Helical" evidence="26">
    <location>
        <begin position="522"/>
        <end position="541"/>
    </location>
</feature>
<evidence type="ECO:0000256" key="26">
    <source>
        <dbReference type="SAM" id="Phobius"/>
    </source>
</evidence>
<dbReference type="InterPro" id="IPR003689">
    <property type="entry name" value="ZIP"/>
</dbReference>
<evidence type="ECO:0000313" key="27">
    <source>
        <dbReference type="EMBL" id="KAI2664911.1"/>
    </source>
</evidence>
<evidence type="ECO:0000256" key="23">
    <source>
        <dbReference type="ARBA" id="ARBA00042974"/>
    </source>
</evidence>
<evidence type="ECO:0000256" key="15">
    <source>
        <dbReference type="ARBA" id="ARBA00022989"/>
    </source>
</evidence>
<evidence type="ECO:0000256" key="2">
    <source>
        <dbReference type="ARBA" id="ARBA00004155"/>
    </source>
</evidence>
<feature type="transmembrane region" description="Helical" evidence="26">
    <location>
        <begin position="291"/>
        <end position="311"/>
    </location>
</feature>
<keyword evidence="15 26" id="KW-1133">Transmembrane helix</keyword>
<comment type="similarity">
    <text evidence="6">Belongs to the ZIP transporter (TC 2.A.5) family.</text>
</comment>
<evidence type="ECO:0000256" key="3">
    <source>
        <dbReference type="ARBA" id="ARBA00004424"/>
    </source>
</evidence>
<keyword evidence="18" id="KW-0458">Lysosome</keyword>
<evidence type="ECO:0000256" key="1">
    <source>
        <dbReference type="ARBA" id="ARBA00004107"/>
    </source>
</evidence>
<comment type="caution">
    <text evidence="27">The sequence shown here is derived from an EMBL/GenBank/DDBJ whole genome shotgun (WGS) entry which is preliminary data.</text>
</comment>
<keyword evidence="17 26" id="KW-0472">Membrane</keyword>
<dbReference type="PANTHER" id="PTHR12191:SF5">
    <property type="entry name" value="METAL CATION SYMPORTER ZIP14"/>
    <property type="match status" value="1"/>
</dbReference>
<evidence type="ECO:0000256" key="17">
    <source>
        <dbReference type="ARBA" id="ARBA00023136"/>
    </source>
</evidence>
<keyword evidence="28" id="KW-1185">Reference proteome</keyword>
<proteinExistence type="inferred from homology"/>
<keyword evidence="12" id="KW-0967">Endosome</keyword>
<evidence type="ECO:0000256" key="5">
    <source>
        <dbReference type="ARBA" id="ARBA00004554"/>
    </source>
</evidence>
<evidence type="ECO:0000256" key="18">
    <source>
        <dbReference type="ARBA" id="ARBA00023228"/>
    </source>
</evidence>
<evidence type="ECO:0000256" key="21">
    <source>
        <dbReference type="ARBA" id="ARBA00040176"/>
    </source>
</evidence>
<feature type="transmembrane region" description="Helical" evidence="26">
    <location>
        <begin position="495"/>
        <end position="516"/>
    </location>
</feature>
<evidence type="ECO:0000256" key="14">
    <source>
        <dbReference type="ARBA" id="ARBA00022906"/>
    </source>
</evidence>
<comment type="catalytic activity">
    <reaction evidence="20">
        <text>Cd(2+)(out) + 2 hydrogencarbonate(out) = Cd(2+)(in) + 2 hydrogencarbonate(in)</text>
        <dbReference type="Rhea" id="RHEA:62256"/>
        <dbReference type="ChEBI" id="CHEBI:17544"/>
        <dbReference type="ChEBI" id="CHEBI:48775"/>
    </reaction>
    <physiologicalReaction direction="left-to-right" evidence="20">
        <dbReference type="Rhea" id="RHEA:62257"/>
    </physiologicalReaction>
</comment>
<feature type="transmembrane region" description="Helical" evidence="26">
    <location>
        <begin position="182"/>
        <end position="202"/>
    </location>
</feature>
<dbReference type="EMBL" id="JACTAM010000005">
    <property type="protein sequence ID" value="KAI2664911.1"/>
    <property type="molecule type" value="Genomic_DNA"/>
</dbReference>
<organism evidence="27 28">
    <name type="scientific">Labeo rohita</name>
    <name type="common">Indian major carp</name>
    <name type="synonym">Cyprinus rohita</name>
    <dbReference type="NCBI Taxonomy" id="84645"/>
    <lineage>
        <taxon>Eukaryota</taxon>
        <taxon>Metazoa</taxon>
        <taxon>Chordata</taxon>
        <taxon>Craniata</taxon>
        <taxon>Vertebrata</taxon>
        <taxon>Euteleostomi</taxon>
        <taxon>Actinopterygii</taxon>
        <taxon>Neopterygii</taxon>
        <taxon>Teleostei</taxon>
        <taxon>Ostariophysi</taxon>
        <taxon>Cypriniformes</taxon>
        <taxon>Cyprinidae</taxon>
        <taxon>Labeoninae</taxon>
        <taxon>Labeonini</taxon>
        <taxon>Labeo</taxon>
    </lineage>
</organism>
<feature type="transmembrane region" description="Helical" evidence="26">
    <location>
        <begin position="257"/>
        <end position="279"/>
    </location>
</feature>
<evidence type="ECO:0000256" key="25">
    <source>
        <dbReference type="ARBA" id="ARBA00048071"/>
    </source>
</evidence>
<keyword evidence="13" id="KW-0862">Zinc</keyword>
<evidence type="ECO:0000256" key="13">
    <source>
        <dbReference type="ARBA" id="ARBA00022833"/>
    </source>
</evidence>
<evidence type="ECO:0000256" key="19">
    <source>
        <dbReference type="ARBA" id="ARBA00035822"/>
    </source>
</evidence>